<protein>
    <submittedName>
        <fullName evidence="1">Uncharacterized protein</fullName>
    </submittedName>
</protein>
<reference evidence="1 2" key="1">
    <citation type="journal article" date="2019" name="Sci. Rep.">
        <title>Orb-weaving spider Araneus ventricosus genome elucidates the spidroin gene catalogue.</title>
        <authorList>
            <person name="Kono N."/>
            <person name="Nakamura H."/>
            <person name="Ohtoshi R."/>
            <person name="Moran D.A.P."/>
            <person name="Shinohara A."/>
            <person name="Yoshida Y."/>
            <person name="Fujiwara M."/>
            <person name="Mori M."/>
            <person name="Tomita M."/>
            <person name="Arakawa K."/>
        </authorList>
    </citation>
    <scope>NUCLEOTIDE SEQUENCE [LARGE SCALE GENOMIC DNA]</scope>
</reference>
<dbReference type="AlphaFoldDB" id="A0A4Y2LNB9"/>
<dbReference type="OrthoDB" id="6419443at2759"/>
<dbReference type="EMBL" id="BGPR01006031">
    <property type="protein sequence ID" value="GBN15493.1"/>
    <property type="molecule type" value="Genomic_DNA"/>
</dbReference>
<evidence type="ECO:0000313" key="2">
    <source>
        <dbReference type="Proteomes" id="UP000499080"/>
    </source>
</evidence>
<name>A0A4Y2LNB9_ARAVE</name>
<sequence>MEVQEIADDRNATRREEQFFLELFQRVLILINRSRVSSDDISDGIEKIIAHFRERGPADACAVNNFLTLGDLLGYFYWSSPLSAGVTRNKMLVAIRNCEEFRSSLHRPLLKVVSVGGGTGSDIVGLYSALYEEECAFQSMDITLMDNNREWEPFHQVVETCLRQNDFGNASRLINIKRITSSFIYADLRNKGPAEWRLNLRLADIVWMKGVRSILRDDSERYMITAVSTENFSNYI</sequence>
<proteinExistence type="predicted"/>
<keyword evidence="2" id="KW-1185">Reference proteome</keyword>
<gene>
    <name evidence="1" type="ORF">AVEN_21400_1</name>
</gene>
<dbReference type="Proteomes" id="UP000499080">
    <property type="component" value="Unassembled WGS sequence"/>
</dbReference>
<accession>A0A4Y2LNB9</accession>
<organism evidence="1 2">
    <name type="scientific">Araneus ventricosus</name>
    <name type="common">Orbweaver spider</name>
    <name type="synonym">Epeira ventricosa</name>
    <dbReference type="NCBI Taxonomy" id="182803"/>
    <lineage>
        <taxon>Eukaryota</taxon>
        <taxon>Metazoa</taxon>
        <taxon>Ecdysozoa</taxon>
        <taxon>Arthropoda</taxon>
        <taxon>Chelicerata</taxon>
        <taxon>Arachnida</taxon>
        <taxon>Araneae</taxon>
        <taxon>Araneomorphae</taxon>
        <taxon>Entelegynae</taxon>
        <taxon>Araneoidea</taxon>
        <taxon>Araneidae</taxon>
        <taxon>Araneus</taxon>
    </lineage>
</organism>
<comment type="caution">
    <text evidence="1">The sequence shown here is derived from an EMBL/GenBank/DDBJ whole genome shotgun (WGS) entry which is preliminary data.</text>
</comment>
<evidence type="ECO:0000313" key="1">
    <source>
        <dbReference type="EMBL" id="GBN15493.1"/>
    </source>
</evidence>